<dbReference type="PANTHER" id="PTHR33164:SF106">
    <property type="entry name" value="TRANSCRIPTIONAL REGULATORY PROTEIN"/>
    <property type="match status" value="1"/>
</dbReference>
<dbReference type="InterPro" id="IPR036388">
    <property type="entry name" value="WH-like_DNA-bd_sf"/>
</dbReference>
<protein>
    <submittedName>
        <fullName evidence="2">MarR family transcriptional regulator</fullName>
    </submittedName>
</protein>
<dbReference type="InterPro" id="IPR039422">
    <property type="entry name" value="MarR/SlyA-like"/>
</dbReference>
<evidence type="ECO:0000313" key="3">
    <source>
        <dbReference type="Proteomes" id="UP000460221"/>
    </source>
</evidence>
<dbReference type="SMART" id="SM00347">
    <property type="entry name" value="HTH_MARR"/>
    <property type="match status" value="1"/>
</dbReference>
<dbReference type="SUPFAM" id="SSF46785">
    <property type="entry name" value="Winged helix' DNA-binding domain"/>
    <property type="match status" value="1"/>
</dbReference>
<dbReference type="EMBL" id="WLYK01000004">
    <property type="protein sequence ID" value="MTD14664.1"/>
    <property type="molecule type" value="Genomic_DNA"/>
</dbReference>
<dbReference type="GO" id="GO:0006950">
    <property type="term" value="P:response to stress"/>
    <property type="evidence" value="ECO:0007669"/>
    <property type="project" value="TreeGrafter"/>
</dbReference>
<organism evidence="2 3">
    <name type="scientific">Nakamurella alba</name>
    <dbReference type="NCBI Taxonomy" id="2665158"/>
    <lineage>
        <taxon>Bacteria</taxon>
        <taxon>Bacillati</taxon>
        <taxon>Actinomycetota</taxon>
        <taxon>Actinomycetes</taxon>
        <taxon>Nakamurellales</taxon>
        <taxon>Nakamurellaceae</taxon>
        <taxon>Nakamurella</taxon>
    </lineage>
</organism>
<dbReference type="Gene3D" id="1.10.10.10">
    <property type="entry name" value="Winged helix-like DNA-binding domain superfamily/Winged helix DNA-binding domain"/>
    <property type="match status" value="1"/>
</dbReference>
<proteinExistence type="predicted"/>
<dbReference type="AlphaFoldDB" id="A0A7K1FPC1"/>
<name>A0A7K1FPC1_9ACTN</name>
<evidence type="ECO:0000313" key="2">
    <source>
        <dbReference type="EMBL" id="MTD14664.1"/>
    </source>
</evidence>
<dbReference type="GO" id="GO:0003700">
    <property type="term" value="F:DNA-binding transcription factor activity"/>
    <property type="evidence" value="ECO:0007669"/>
    <property type="project" value="InterPro"/>
</dbReference>
<keyword evidence="3" id="KW-1185">Reference proteome</keyword>
<dbReference type="PANTHER" id="PTHR33164">
    <property type="entry name" value="TRANSCRIPTIONAL REGULATOR, MARR FAMILY"/>
    <property type="match status" value="1"/>
</dbReference>
<accession>A0A7K1FPC1</accession>
<feature type="domain" description="HTH marR-type" evidence="1">
    <location>
        <begin position="26"/>
        <end position="131"/>
    </location>
</feature>
<dbReference type="RefSeq" id="WP_154768700.1">
    <property type="nucleotide sequence ID" value="NZ_WLYK01000004.1"/>
</dbReference>
<reference evidence="2 3" key="1">
    <citation type="submission" date="2019-11" db="EMBL/GenBank/DDBJ databases">
        <authorList>
            <person name="Jiang L.-Q."/>
        </authorList>
    </citation>
    <scope>NUCLEOTIDE SEQUENCE [LARGE SCALE GENOMIC DNA]</scope>
    <source>
        <strain evidence="2 3">YIM 132087</strain>
    </source>
</reference>
<dbReference type="Proteomes" id="UP000460221">
    <property type="component" value="Unassembled WGS sequence"/>
</dbReference>
<dbReference type="InterPro" id="IPR000835">
    <property type="entry name" value="HTH_MarR-typ"/>
</dbReference>
<dbReference type="InterPro" id="IPR036390">
    <property type="entry name" value="WH_DNA-bd_sf"/>
</dbReference>
<comment type="caution">
    <text evidence="2">The sequence shown here is derived from an EMBL/GenBank/DDBJ whole genome shotgun (WGS) entry which is preliminary data.</text>
</comment>
<evidence type="ECO:0000259" key="1">
    <source>
        <dbReference type="SMART" id="SM00347"/>
    </source>
</evidence>
<dbReference type="Pfam" id="PF12802">
    <property type="entry name" value="MarR_2"/>
    <property type="match status" value="1"/>
</dbReference>
<sequence length="152" mass="16498">MSQQQLRDAVLDGLRRFAATDAELGREFARSHRMHPSDAAAIVEILAAEGRGQVLTPARLAERIGLTPAATSSLLKRLEAAGHITRTHDHADRRVVGLRSTPAIHQDAEAFFAPVARALDNVLRKYSAEQLRDVHNVVTALRAATAGTPLIQ</sequence>
<gene>
    <name evidence="2" type="ORF">GIS00_11990</name>
</gene>